<dbReference type="AlphaFoldDB" id="E9GCB7"/>
<dbReference type="SMART" id="SM00042">
    <property type="entry name" value="CUB"/>
    <property type="match status" value="2"/>
</dbReference>
<dbReference type="SUPFAM" id="SSF49854">
    <property type="entry name" value="Spermadhesin, CUB domain"/>
    <property type="match status" value="2"/>
</dbReference>
<organism evidence="4 5">
    <name type="scientific">Daphnia pulex</name>
    <name type="common">Water flea</name>
    <dbReference type="NCBI Taxonomy" id="6669"/>
    <lineage>
        <taxon>Eukaryota</taxon>
        <taxon>Metazoa</taxon>
        <taxon>Ecdysozoa</taxon>
        <taxon>Arthropoda</taxon>
        <taxon>Crustacea</taxon>
        <taxon>Branchiopoda</taxon>
        <taxon>Diplostraca</taxon>
        <taxon>Cladocera</taxon>
        <taxon>Anomopoda</taxon>
        <taxon>Daphniidae</taxon>
        <taxon>Daphnia</taxon>
    </lineage>
</organism>
<keyword evidence="5" id="KW-1185">Reference proteome</keyword>
<dbReference type="PhylomeDB" id="E9GCB7"/>
<evidence type="ECO:0000313" key="4">
    <source>
        <dbReference type="EMBL" id="EFX82885.1"/>
    </source>
</evidence>
<dbReference type="InterPro" id="IPR052129">
    <property type="entry name" value="Spermadhesin-Link_domain"/>
</dbReference>
<dbReference type="InterPro" id="IPR000859">
    <property type="entry name" value="CUB_dom"/>
</dbReference>
<proteinExistence type="predicted"/>
<dbReference type="InterPro" id="IPR035914">
    <property type="entry name" value="Sperma_CUB_dom_sf"/>
</dbReference>
<dbReference type="Gene3D" id="2.60.120.290">
    <property type="entry name" value="Spermadhesin, CUB domain"/>
    <property type="match status" value="3"/>
</dbReference>
<dbReference type="EMBL" id="GL732539">
    <property type="protein sequence ID" value="EFX82885.1"/>
    <property type="molecule type" value="Genomic_DNA"/>
</dbReference>
<dbReference type="Pfam" id="PF00431">
    <property type="entry name" value="CUB"/>
    <property type="match status" value="1"/>
</dbReference>
<evidence type="ECO:0000256" key="1">
    <source>
        <dbReference type="ARBA" id="ARBA00023157"/>
    </source>
</evidence>
<evidence type="ECO:0000259" key="3">
    <source>
        <dbReference type="PROSITE" id="PS01180"/>
    </source>
</evidence>
<evidence type="ECO:0000313" key="5">
    <source>
        <dbReference type="Proteomes" id="UP000000305"/>
    </source>
</evidence>
<reference evidence="4 5" key="1">
    <citation type="journal article" date="2011" name="Science">
        <title>The ecoresponsive genome of Daphnia pulex.</title>
        <authorList>
            <person name="Colbourne J.K."/>
            <person name="Pfrender M.E."/>
            <person name="Gilbert D."/>
            <person name="Thomas W.K."/>
            <person name="Tucker A."/>
            <person name="Oakley T.H."/>
            <person name="Tokishita S."/>
            <person name="Aerts A."/>
            <person name="Arnold G.J."/>
            <person name="Basu M.K."/>
            <person name="Bauer D.J."/>
            <person name="Caceres C.E."/>
            <person name="Carmel L."/>
            <person name="Casola C."/>
            <person name="Choi J.H."/>
            <person name="Detter J.C."/>
            <person name="Dong Q."/>
            <person name="Dusheyko S."/>
            <person name="Eads B.D."/>
            <person name="Frohlich T."/>
            <person name="Geiler-Samerotte K.A."/>
            <person name="Gerlach D."/>
            <person name="Hatcher P."/>
            <person name="Jogdeo S."/>
            <person name="Krijgsveld J."/>
            <person name="Kriventseva E.V."/>
            <person name="Kultz D."/>
            <person name="Laforsch C."/>
            <person name="Lindquist E."/>
            <person name="Lopez J."/>
            <person name="Manak J.R."/>
            <person name="Muller J."/>
            <person name="Pangilinan J."/>
            <person name="Patwardhan R.P."/>
            <person name="Pitluck S."/>
            <person name="Pritham E.J."/>
            <person name="Rechtsteiner A."/>
            <person name="Rho M."/>
            <person name="Rogozin I.B."/>
            <person name="Sakarya O."/>
            <person name="Salamov A."/>
            <person name="Schaack S."/>
            <person name="Shapiro H."/>
            <person name="Shiga Y."/>
            <person name="Skalitzky C."/>
            <person name="Smith Z."/>
            <person name="Souvorov A."/>
            <person name="Sung W."/>
            <person name="Tang Z."/>
            <person name="Tsuchiya D."/>
            <person name="Tu H."/>
            <person name="Vos H."/>
            <person name="Wang M."/>
            <person name="Wolf Y.I."/>
            <person name="Yamagata H."/>
            <person name="Yamada T."/>
            <person name="Ye Y."/>
            <person name="Shaw J.R."/>
            <person name="Andrews J."/>
            <person name="Crease T.J."/>
            <person name="Tang H."/>
            <person name="Lucas S.M."/>
            <person name="Robertson H.M."/>
            <person name="Bork P."/>
            <person name="Koonin E.V."/>
            <person name="Zdobnov E.M."/>
            <person name="Grigoriev I.V."/>
            <person name="Lynch M."/>
            <person name="Boore J.L."/>
        </authorList>
    </citation>
    <scope>NUCLEOTIDE SEQUENCE [LARGE SCALE GENOMIC DNA]</scope>
</reference>
<comment type="caution">
    <text evidence="2">Lacks conserved residue(s) required for the propagation of feature annotation.</text>
</comment>
<dbReference type="PANTHER" id="PTHR46908:SF4">
    <property type="entry name" value="TUMOR NECROSIS FACTOR-INDUCIBLE GENE 6 PROTEIN"/>
    <property type="match status" value="1"/>
</dbReference>
<dbReference type="OrthoDB" id="10072370at2759"/>
<accession>E9GCB7</accession>
<feature type="domain" description="CUB" evidence="3">
    <location>
        <begin position="640"/>
        <end position="728"/>
    </location>
</feature>
<dbReference type="InParanoid" id="E9GCB7"/>
<protein>
    <recommendedName>
        <fullName evidence="3">CUB domain-containing protein</fullName>
    </recommendedName>
</protein>
<dbReference type="KEGG" id="dpx:DAPPUDRAFT_240714"/>
<dbReference type="Proteomes" id="UP000000305">
    <property type="component" value="Unassembled WGS sequence"/>
</dbReference>
<keyword evidence="1 2" id="KW-1015">Disulfide bond</keyword>
<dbReference type="PROSITE" id="PS01180">
    <property type="entry name" value="CUB"/>
    <property type="match status" value="1"/>
</dbReference>
<gene>
    <name evidence="4" type="ORF">DAPPUDRAFT_240714</name>
</gene>
<feature type="disulfide bond" evidence="2">
    <location>
        <begin position="640"/>
        <end position="667"/>
    </location>
</feature>
<name>E9GCB7_DAPPU</name>
<evidence type="ECO:0000256" key="2">
    <source>
        <dbReference type="PROSITE-ProRule" id="PRU00059"/>
    </source>
</evidence>
<dbReference type="CDD" id="cd00041">
    <property type="entry name" value="CUB"/>
    <property type="match status" value="1"/>
</dbReference>
<sequence>MKLHLILAKSQKAENSDPTCSTLECQQQLLQIRLETMEAAFRTIVTALSNQNNDLFAPVKEILAQDVAIHSILSGTPIRPDPTASATNSTATKNAPEITIQITKGDSESLLQQGKVLVDNLKGLVKCALAQFVDISTIDSESNVANNSSAIAASFSTKNESLEIVWPVLSAECLKLSSGVWIRVYQIGNELAKSPVETSLSVPQKCLKKNSKTTFSIALSPPSSITSKKDPCLFLLARNLTQCRSYAVEVIPNFQTLRGKTLRTEIVIPPKLSGDSSTKSLMDIAVNSNSLKLNWKDNSGCAPQMTSLNLKVLQDGLAINERMNDTYRIPRSCLRQDRNEVNAFSMVLPTNPQSCSIEWKPLDKCRKYTFDMSSQYTATWNGSSTSLDIFTKGNEVYANMCQHLTDSSGNFSSQLVPKPADDIHSERAFDATLKTTVLISVQPNQQIWLTFKKCVTLEHQHFVNIYDGPYSTSPLLLSTSGLVTKPFSVRSSFNELYVEFPSYYQTDYGISAFYTSVNSTDETFVLGCGGYIYGDGVIPFPNYVANNTDISDCFWFIEATTNEDTILLTNTKSASSLQANVPTVQYNSYRPMAVTYNYESTTVPYYNKTTPNYVDYYSNPASVLSSPENLPSIIISTPECKHNLNGANGIIKSPNYPIQVYPDLTDCRWNITVYDGPSVYSELLFEKSGLITTPFEVNSTTNQVLVRFTSDDTSDASYPGFLAVYSTV</sequence>
<dbReference type="HOGENOM" id="CLU_380483_0_0_1"/>
<dbReference type="PANTHER" id="PTHR46908">
    <property type="entry name" value="CUBILIN-LIKE PROTEIN"/>
    <property type="match status" value="1"/>
</dbReference>